<keyword evidence="2 4" id="KW-0808">Transferase</keyword>
<dbReference type="InterPro" id="IPR004381">
    <property type="entry name" value="Glycerate_kinase"/>
</dbReference>
<dbReference type="NCBIfam" id="TIGR00045">
    <property type="entry name" value="glycerate kinase"/>
    <property type="match status" value="1"/>
</dbReference>
<reference evidence="5 6" key="1">
    <citation type="submission" date="2021-01" db="EMBL/GenBank/DDBJ databases">
        <title>Genomics of switchgrass bacterial isolates.</title>
        <authorList>
            <person name="Shade A."/>
        </authorList>
    </citation>
    <scope>NUCLEOTIDE SEQUENCE [LARGE SCALE GENOMIC DNA]</scope>
    <source>
        <strain evidence="5 6">PvP111</strain>
    </source>
</reference>
<dbReference type="PIRSF" id="PIRSF006078">
    <property type="entry name" value="GlxK"/>
    <property type="match status" value="1"/>
</dbReference>
<dbReference type="SUPFAM" id="SSF110738">
    <property type="entry name" value="Glycerate kinase I"/>
    <property type="match status" value="1"/>
</dbReference>
<dbReference type="PANTHER" id="PTHR21599">
    <property type="entry name" value="GLYCERATE KINASE"/>
    <property type="match status" value="1"/>
</dbReference>
<dbReference type="InterPro" id="IPR018197">
    <property type="entry name" value="Glycerate_kinase_RE-like"/>
</dbReference>
<evidence type="ECO:0000256" key="4">
    <source>
        <dbReference type="PIRNR" id="PIRNR006078"/>
    </source>
</evidence>
<proteinExistence type="inferred from homology"/>
<sequence>MPRVLLSPDKFKGSATAIEVADALAEGIATTAPSWDVVRLPVADGGDGTVDAAVAAGWDRVLVSTTGPTGVPVASSYARRGSTAVVELASTVGLSQLPGGAPNALGAGTFGLGTVIRHALGDGAQTVVIGLGGSASTDGGAGMLRGLGVRILDARGREITGGGASLREAATLDLDAMTTAVTGVSFQLACDVDNPLLGPSGATAVYAPQKGADPDELRVLEQAMTRWAEVAGAAHADRPGAGAAGGTAFGAMAVLGATVRSGIDTVLELLEFRRRLVSADLVVTGEGSLDEQSLHGKAPVGVALAARNAGVPVIAVAGRTVLSAGQLREHGIYRSYSLADLEPDLGTSIRHATTLLRRVGATIATSLVPEGVS</sequence>
<dbReference type="InterPro" id="IPR036129">
    <property type="entry name" value="Glycerate_kinase_sf"/>
</dbReference>
<name>A0ABS2KSZ1_9NOCA</name>
<protein>
    <submittedName>
        <fullName evidence="5">Glycerate kinase</fullName>
        <ecNumber evidence="5">2.7.1.31</ecNumber>
    </submittedName>
</protein>
<evidence type="ECO:0000313" key="5">
    <source>
        <dbReference type="EMBL" id="MBM7414987.1"/>
    </source>
</evidence>
<dbReference type="Pfam" id="PF02595">
    <property type="entry name" value="Gly_kinase"/>
    <property type="match status" value="1"/>
</dbReference>
<dbReference type="Gene3D" id="3.90.1510.10">
    <property type="entry name" value="Glycerate kinase, domain 2"/>
    <property type="match status" value="1"/>
</dbReference>
<organism evidence="5 6">
    <name type="scientific">Rhodococcoides corynebacterioides</name>
    <dbReference type="NCBI Taxonomy" id="53972"/>
    <lineage>
        <taxon>Bacteria</taxon>
        <taxon>Bacillati</taxon>
        <taxon>Actinomycetota</taxon>
        <taxon>Actinomycetes</taxon>
        <taxon>Mycobacteriales</taxon>
        <taxon>Nocardiaceae</taxon>
        <taxon>Rhodococcoides</taxon>
    </lineage>
</organism>
<dbReference type="Gene3D" id="3.40.50.10350">
    <property type="entry name" value="Glycerate kinase, domain 1"/>
    <property type="match status" value="1"/>
</dbReference>
<evidence type="ECO:0000256" key="2">
    <source>
        <dbReference type="ARBA" id="ARBA00022679"/>
    </source>
</evidence>
<dbReference type="GO" id="GO:0008887">
    <property type="term" value="F:glycerate kinase activity"/>
    <property type="evidence" value="ECO:0007669"/>
    <property type="project" value="UniProtKB-EC"/>
</dbReference>
<dbReference type="PANTHER" id="PTHR21599:SF0">
    <property type="entry name" value="GLYCERATE KINASE"/>
    <property type="match status" value="1"/>
</dbReference>
<dbReference type="RefSeq" id="WP_204867898.1">
    <property type="nucleotide sequence ID" value="NZ_JAFBBK010000001.1"/>
</dbReference>
<evidence type="ECO:0000256" key="3">
    <source>
        <dbReference type="ARBA" id="ARBA00022777"/>
    </source>
</evidence>
<keyword evidence="3 4" id="KW-0418">Kinase</keyword>
<gene>
    <name evidence="5" type="ORF">JOE42_001720</name>
</gene>
<dbReference type="EC" id="2.7.1.31" evidence="5"/>
<comment type="caution">
    <text evidence="5">The sequence shown here is derived from an EMBL/GenBank/DDBJ whole genome shotgun (WGS) entry which is preliminary data.</text>
</comment>
<accession>A0ABS2KSZ1</accession>
<keyword evidence="6" id="KW-1185">Reference proteome</keyword>
<comment type="similarity">
    <text evidence="1 4">Belongs to the glycerate kinase type-1 family.</text>
</comment>
<evidence type="ECO:0000313" key="6">
    <source>
        <dbReference type="Proteomes" id="UP000703038"/>
    </source>
</evidence>
<dbReference type="InterPro" id="IPR018193">
    <property type="entry name" value="Glyc_kinase_flavodox-like_fold"/>
</dbReference>
<dbReference type="EMBL" id="JAFBBK010000001">
    <property type="protein sequence ID" value="MBM7414987.1"/>
    <property type="molecule type" value="Genomic_DNA"/>
</dbReference>
<evidence type="ECO:0000256" key="1">
    <source>
        <dbReference type="ARBA" id="ARBA00006284"/>
    </source>
</evidence>
<dbReference type="Proteomes" id="UP000703038">
    <property type="component" value="Unassembled WGS sequence"/>
</dbReference>